<evidence type="ECO:0000256" key="3">
    <source>
        <dbReference type="ARBA" id="ARBA00022448"/>
    </source>
</evidence>
<evidence type="ECO:0000256" key="7">
    <source>
        <dbReference type="ARBA" id="ARBA00023228"/>
    </source>
</evidence>
<evidence type="ECO:0000256" key="19">
    <source>
        <dbReference type="ARBA" id="ARBA00044919"/>
    </source>
</evidence>
<evidence type="ECO:0000256" key="9">
    <source>
        <dbReference type="ARBA" id="ARBA00044878"/>
    </source>
</evidence>
<comment type="catalytic activity">
    <reaction evidence="9">
        <text>L-histidyl-glycine(out) = L-histidyl-glycine(in)</text>
        <dbReference type="Rhea" id="RHEA:79395"/>
        <dbReference type="ChEBI" id="CHEBI:229957"/>
    </reaction>
</comment>
<evidence type="ECO:0000256" key="12">
    <source>
        <dbReference type="ARBA" id="ARBA00044891"/>
    </source>
</evidence>
<dbReference type="InterPro" id="IPR020846">
    <property type="entry name" value="MFS_dom"/>
</dbReference>
<evidence type="ECO:0000256" key="10">
    <source>
        <dbReference type="ARBA" id="ARBA00044881"/>
    </source>
</evidence>
<evidence type="ECO:0000256" key="1">
    <source>
        <dbReference type="ARBA" id="ARBA00004155"/>
    </source>
</evidence>
<evidence type="ECO:0000313" key="28">
    <source>
        <dbReference type="Proteomes" id="UP001589828"/>
    </source>
</evidence>
<evidence type="ECO:0000256" key="2">
    <source>
        <dbReference type="ARBA" id="ARBA00008335"/>
    </source>
</evidence>
<evidence type="ECO:0000256" key="25">
    <source>
        <dbReference type="SAM" id="Phobius"/>
    </source>
</evidence>
<feature type="transmembrane region" description="Helical" evidence="25">
    <location>
        <begin position="259"/>
        <end position="278"/>
    </location>
</feature>
<name>A0ABV6KZT5_9SPHI</name>
<comment type="catalytic activity">
    <reaction evidence="19">
        <text>L-alanyl-L-lysine(out) = L-alanyl-L-lysine(in)</text>
        <dbReference type="Rhea" id="RHEA:79415"/>
        <dbReference type="ChEBI" id="CHEBI:192470"/>
    </reaction>
</comment>
<feature type="transmembrane region" description="Helical" evidence="25">
    <location>
        <begin position="16"/>
        <end position="33"/>
    </location>
</feature>
<feature type="transmembrane region" description="Helical" evidence="25">
    <location>
        <begin position="290"/>
        <end position="308"/>
    </location>
</feature>
<evidence type="ECO:0000256" key="21">
    <source>
        <dbReference type="ARBA" id="ARBA00044985"/>
    </source>
</evidence>
<feature type="transmembrane region" description="Helical" evidence="25">
    <location>
        <begin position="85"/>
        <end position="107"/>
    </location>
</feature>
<evidence type="ECO:0000256" key="13">
    <source>
        <dbReference type="ARBA" id="ARBA00044893"/>
    </source>
</evidence>
<dbReference type="Pfam" id="PF07690">
    <property type="entry name" value="MFS_1"/>
    <property type="match status" value="1"/>
</dbReference>
<organism evidence="27 28">
    <name type="scientific">Mucilaginibacter angelicae</name>
    <dbReference type="NCBI Taxonomy" id="869718"/>
    <lineage>
        <taxon>Bacteria</taxon>
        <taxon>Pseudomonadati</taxon>
        <taxon>Bacteroidota</taxon>
        <taxon>Sphingobacteriia</taxon>
        <taxon>Sphingobacteriales</taxon>
        <taxon>Sphingobacteriaceae</taxon>
        <taxon>Mucilaginibacter</taxon>
    </lineage>
</organism>
<evidence type="ECO:0000256" key="5">
    <source>
        <dbReference type="ARBA" id="ARBA00022989"/>
    </source>
</evidence>
<evidence type="ECO:0000256" key="20">
    <source>
        <dbReference type="ARBA" id="ARBA00044924"/>
    </source>
</evidence>
<dbReference type="PANTHER" id="PTHR23512:SF3">
    <property type="entry name" value="MAJOR FACILITATOR SUPERFAMILY DOMAIN-CONTAINING PROTEIN 1"/>
    <property type="match status" value="1"/>
</dbReference>
<keyword evidence="5 25" id="KW-1133">Transmembrane helix</keyword>
<evidence type="ECO:0000256" key="24">
    <source>
        <dbReference type="ARBA" id="ARBA00046376"/>
    </source>
</evidence>
<dbReference type="Gene3D" id="1.20.1250.20">
    <property type="entry name" value="MFS general substrate transporter like domains"/>
    <property type="match status" value="2"/>
</dbReference>
<dbReference type="InterPro" id="IPR052187">
    <property type="entry name" value="MFSD1"/>
</dbReference>
<comment type="catalytic activity">
    <reaction evidence="12">
        <text>L-lysyl-L-alpha-amino acid(out) = L-lysyl-L-alpha-amino acid(in)</text>
        <dbReference type="Rhea" id="RHEA:79387"/>
        <dbReference type="ChEBI" id="CHEBI:229965"/>
    </reaction>
</comment>
<evidence type="ECO:0000256" key="15">
    <source>
        <dbReference type="ARBA" id="ARBA00044899"/>
    </source>
</evidence>
<comment type="catalytic activity">
    <reaction evidence="13">
        <text>L-alpha-aminoacyl-L-lysine(out) = L-alpha-aminoacyl-L-lysine(in)</text>
        <dbReference type="Rhea" id="RHEA:79383"/>
        <dbReference type="ChEBI" id="CHEBI:229966"/>
    </reaction>
</comment>
<keyword evidence="3" id="KW-0813">Transport</keyword>
<dbReference type="SUPFAM" id="SSF103473">
    <property type="entry name" value="MFS general substrate transporter"/>
    <property type="match status" value="1"/>
</dbReference>
<feature type="transmembrane region" description="Helical" evidence="25">
    <location>
        <begin position="174"/>
        <end position="193"/>
    </location>
</feature>
<evidence type="ECO:0000256" key="4">
    <source>
        <dbReference type="ARBA" id="ARBA00022692"/>
    </source>
</evidence>
<keyword evidence="6 25" id="KW-0472">Membrane</keyword>
<dbReference type="InterPro" id="IPR036259">
    <property type="entry name" value="MFS_trans_sf"/>
</dbReference>
<comment type="catalytic activity">
    <reaction evidence="20">
        <text>L-lysyl-glycine(out) = L-lysyl-glycine(in)</text>
        <dbReference type="Rhea" id="RHEA:79407"/>
        <dbReference type="ChEBI" id="CHEBI:191202"/>
    </reaction>
</comment>
<feature type="transmembrane region" description="Helical" evidence="25">
    <location>
        <begin position="223"/>
        <end position="247"/>
    </location>
</feature>
<comment type="catalytic activity">
    <reaction evidence="14">
        <text>L-aspartyl-L-lysine(out) = L-aspartyl-L-lysine(in)</text>
        <dbReference type="Rhea" id="RHEA:79411"/>
        <dbReference type="ChEBI" id="CHEBI:229953"/>
    </reaction>
</comment>
<comment type="function">
    <text evidence="23">Lysosomal dipeptide uniporter that selectively exports lysine, arginine or histidine-containing dipeptides with a net positive charge from the lysosome lumen into the cytosol. Could play a role in a specific type of protein O-glycosylation indirectly regulating macrophages migration and tissue invasion. Also essential for liver homeostasis.</text>
</comment>
<reference evidence="27 28" key="1">
    <citation type="submission" date="2024-09" db="EMBL/GenBank/DDBJ databases">
        <authorList>
            <person name="Sun Q."/>
            <person name="Mori K."/>
        </authorList>
    </citation>
    <scope>NUCLEOTIDE SEQUENCE [LARGE SCALE GENOMIC DNA]</scope>
    <source>
        <strain evidence="27 28">NCAIM B.02415</strain>
    </source>
</reference>
<dbReference type="PANTHER" id="PTHR23512">
    <property type="entry name" value="MAJOR FACILITATOR SUPERFAMILY DOMAIN-CONTAINING PROTEIN 1"/>
    <property type="match status" value="1"/>
</dbReference>
<dbReference type="InterPro" id="IPR011701">
    <property type="entry name" value="MFS"/>
</dbReference>
<dbReference type="RefSeq" id="WP_377020811.1">
    <property type="nucleotide sequence ID" value="NZ_JBHLTS010000004.1"/>
</dbReference>
<comment type="subcellular location">
    <subcellularLocation>
        <location evidence="1">Lysosome membrane</location>
        <topology evidence="1">Multi-pass membrane protein</topology>
    </subcellularLocation>
</comment>
<feature type="transmembrane region" description="Helical" evidence="25">
    <location>
        <begin position="387"/>
        <end position="405"/>
    </location>
</feature>
<evidence type="ECO:0000313" key="27">
    <source>
        <dbReference type="EMBL" id="MFC0512935.1"/>
    </source>
</evidence>
<comment type="catalytic activity">
    <reaction evidence="18">
        <text>L-histidyl-L-alpha-amino acid(out) = L-histidyl-L-alpha-amino acid(in)</text>
        <dbReference type="Rhea" id="RHEA:79379"/>
        <dbReference type="ChEBI" id="CHEBI:229964"/>
    </reaction>
</comment>
<comment type="catalytic activity">
    <reaction evidence="11">
        <text>L-alpha-aminoacyl-L-histidine(out) = L-alpha-aminoacyl-L-histidine(in)</text>
        <dbReference type="Rhea" id="RHEA:79375"/>
        <dbReference type="ChEBI" id="CHEBI:229967"/>
    </reaction>
</comment>
<comment type="catalytic activity">
    <reaction evidence="15">
        <text>L-arginyl-L-alpha-amino acid(out) = L-arginyl-L-alpha-amino acid(in)</text>
        <dbReference type="Rhea" id="RHEA:79371"/>
        <dbReference type="ChEBI" id="CHEBI:84315"/>
    </reaction>
</comment>
<evidence type="ECO:0000256" key="17">
    <source>
        <dbReference type="ARBA" id="ARBA00044903"/>
    </source>
</evidence>
<evidence type="ECO:0000256" key="14">
    <source>
        <dbReference type="ARBA" id="ARBA00044898"/>
    </source>
</evidence>
<dbReference type="EMBL" id="JBHLTS010000004">
    <property type="protein sequence ID" value="MFC0512935.1"/>
    <property type="molecule type" value="Genomic_DNA"/>
</dbReference>
<evidence type="ECO:0000256" key="11">
    <source>
        <dbReference type="ARBA" id="ARBA00044884"/>
    </source>
</evidence>
<dbReference type="PROSITE" id="PS50850">
    <property type="entry name" value="MFS"/>
    <property type="match status" value="1"/>
</dbReference>
<evidence type="ECO:0000259" key="26">
    <source>
        <dbReference type="PROSITE" id="PS50850"/>
    </source>
</evidence>
<accession>A0ABV6KZT5</accession>
<keyword evidence="28" id="KW-1185">Reference proteome</keyword>
<comment type="similarity">
    <text evidence="2">Belongs to the major facilitator superfamily.</text>
</comment>
<evidence type="ECO:0000256" key="8">
    <source>
        <dbReference type="ARBA" id="ARBA00044876"/>
    </source>
</evidence>
<evidence type="ECO:0000256" key="16">
    <source>
        <dbReference type="ARBA" id="ARBA00044900"/>
    </source>
</evidence>
<evidence type="ECO:0000256" key="6">
    <source>
        <dbReference type="ARBA" id="ARBA00023136"/>
    </source>
</evidence>
<keyword evidence="7" id="KW-0458">Lysosome</keyword>
<evidence type="ECO:0000256" key="23">
    <source>
        <dbReference type="ARBA" id="ARBA00045709"/>
    </source>
</evidence>
<dbReference type="Proteomes" id="UP001589828">
    <property type="component" value="Unassembled WGS sequence"/>
</dbReference>
<comment type="catalytic activity">
    <reaction evidence="10">
        <text>L-alpha-aminoacyl-L-arginine(out) = L-alpha-aminoacyl-L-arginine(in)</text>
        <dbReference type="Rhea" id="RHEA:79367"/>
        <dbReference type="ChEBI" id="CHEBI:229968"/>
    </reaction>
</comment>
<feature type="transmembrane region" description="Helical" evidence="25">
    <location>
        <begin position="347"/>
        <end position="367"/>
    </location>
</feature>
<feature type="domain" description="Major facilitator superfamily (MFS) profile" evidence="26">
    <location>
        <begin position="17"/>
        <end position="410"/>
    </location>
</feature>
<comment type="subunit">
    <text evidence="24">Homodimer. Interacts with lysosomal protein GLMP (via lumenal domain); the interaction starts while both proteins are still in the endoplasmic reticulum and is required for stabilization of MFSD1 in lysosomes but has no direct effect on its targeting to lysosomes or transporter activity.</text>
</comment>
<gene>
    <name evidence="27" type="ORF">ACFFGT_01950</name>
</gene>
<feature type="transmembrane region" description="Helical" evidence="25">
    <location>
        <begin position="314"/>
        <end position="335"/>
    </location>
</feature>
<comment type="catalytic activity">
    <reaction evidence="8">
        <text>L-lysyl-L-alanine(out) = L-lysyl-L-alanine(in)</text>
        <dbReference type="Rhea" id="RHEA:79399"/>
        <dbReference type="ChEBI" id="CHEBI:229954"/>
    </reaction>
</comment>
<comment type="catalytic activity">
    <reaction evidence="16">
        <text>L-lysyl-L-lysine(out) = L-lysyl-L-lysine(in)</text>
        <dbReference type="Rhea" id="RHEA:79403"/>
        <dbReference type="ChEBI" id="CHEBI:229956"/>
    </reaction>
</comment>
<protein>
    <recommendedName>
        <fullName evidence="21">Lysosomal dipeptide transporter MFSD1</fullName>
    </recommendedName>
    <alternativeName>
        <fullName evidence="22">Major facilitator superfamily domain-containing protein 1</fullName>
    </alternativeName>
</protein>
<evidence type="ECO:0000256" key="18">
    <source>
        <dbReference type="ARBA" id="ARBA00044912"/>
    </source>
</evidence>
<dbReference type="CDD" id="cd06174">
    <property type="entry name" value="MFS"/>
    <property type="match status" value="1"/>
</dbReference>
<comment type="caution">
    <text evidence="27">The sequence shown here is derived from an EMBL/GenBank/DDBJ whole genome shotgun (WGS) entry which is preliminary data.</text>
</comment>
<evidence type="ECO:0000256" key="22">
    <source>
        <dbReference type="ARBA" id="ARBA00045018"/>
    </source>
</evidence>
<feature type="transmembrane region" description="Helical" evidence="25">
    <location>
        <begin position="114"/>
        <end position="132"/>
    </location>
</feature>
<proteinExistence type="inferred from homology"/>
<keyword evidence="4 25" id="KW-0812">Transmembrane</keyword>
<comment type="catalytic activity">
    <reaction evidence="17">
        <text>L-arginyl-glycine(out) = L-arginyl-glycine(in)</text>
        <dbReference type="Rhea" id="RHEA:79391"/>
        <dbReference type="ChEBI" id="CHEBI:229955"/>
    </reaction>
</comment>
<sequence>MSYLNVIDDTKSKEKAFVIAWGFGCLFYFLEYVSRSSPAVMISQLSDFFGISALQVSSILGKYYYTYSITSLIAGIALDRIGGKFSISIGVLVLAIGCIMFAVPVVLTGDIGRLLQGAGSAFAFTGCVYLASHGFSANKIATAIGFTQCVGMLGGAAGQFVTGPLIHNGLHVSTFWLALGIICGIVCVMLYLITPAENHPHDHPAKQNLLLPYKIVFTNVQSYFSGIISGLLFAPTTIFAMTWGIAFFQQDRHLSYERAVIICAMVPLGWVIGCPLMGWLSDKTGRRKPVLSGGIIVMFICFAQIFFLPDIVPFAVSLFLFGVASGVAMIPYTIIKEANPDNVKGSATGGINFITFSITAILGPLFASWYGKTLQTTTDHNGHFQSAGIFFLIIMAIAFGISLIIKETGKGVKQANLL</sequence>